<protein>
    <submittedName>
        <fullName evidence="1">Uncharacterized protein</fullName>
    </submittedName>
</protein>
<name>A0AB39CC98_9VIRU</name>
<proteinExistence type="predicted"/>
<evidence type="ECO:0000313" key="1">
    <source>
        <dbReference type="EMBL" id="XDJ14546.1"/>
    </source>
</evidence>
<accession>A0AB39CC98</accession>
<organism evidence="1">
    <name type="scientific">Pseudomonas phage RVTF4</name>
    <dbReference type="NCBI Taxonomy" id="3236931"/>
    <lineage>
        <taxon>Viruses</taxon>
    </lineage>
</organism>
<sequence>MIAILKTLLEKWGFIKVQRHFILRDKINPEFEVRRAYMWDGRDESRAELKKFLGAVPVKFYSGDGSVTVAGYQQIYLQPNMLIWEDSDGYDVGSMYHVERNFIVEACTS</sequence>
<dbReference type="EMBL" id="PQ015378">
    <property type="protein sequence ID" value="XDJ14546.1"/>
    <property type="molecule type" value="Genomic_DNA"/>
</dbReference>
<reference evidence="1" key="1">
    <citation type="submission" date="2024-07" db="EMBL/GenBank/DDBJ databases">
        <authorList>
            <person name="Bringhurst R.M."/>
            <person name="Homer T.E."/>
        </authorList>
    </citation>
    <scope>NUCLEOTIDE SEQUENCE</scope>
</reference>